<keyword evidence="3" id="KW-1185">Reference proteome</keyword>
<evidence type="ECO:0000313" key="2">
    <source>
        <dbReference type="EMBL" id="MPC45543.1"/>
    </source>
</evidence>
<organism evidence="2 3">
    <name type="scientific">Portunus trituberculatus</name>
    <name type="common">Swimming crab</name>
    <name type="synonym">Neptunus trituberculatus</name>
    <dbReference type="NCBI Taxonomy" id="210409"/>
    <lineage>
        <taxon>Eukaryota</taxon>
        <taxon>Metazoa</taxon>
        <taxon>Ecdysozoa</taxon>
        <taxon>Arthropoda</taxon>
        <taxon>Crustacea</taxon>
        <taxon>Multicrustacea</taxon>
        <taxon>Malacostraca</taxon>
        <taxon>Eumalacostraca</taxon>
        <taxon>Eucarida</taxon>
        <taxon>Decapoda</taxon>
        <taxon>Pleocyemata</taxon>
        <taxon>Brachyura</taxon>
        <taxon>Eubrachyura</taxon>
        <taxon>Portunoidea</taxon>
        <taxon>Portunidae</taxon>
        <taxon>Portuninae</taxon>
        <taxon>Portunus</taxon>
    </lineage>
</organism>
<comment type="caution">
    <text evidence="2">The sequence shown here is derived from an EMBL/GenBank/DDBJ whole genome shotgun (WGS) entry which is preliminary data.</text>
</comment>
<dbReference type="AlphaFoldDB" id="A0A5B7FK56"/>
<evidence type="ECO:0000256" key="1">
    <source>
        <dbReference type="SAM" id="MobiDB-lite"/>
    </source>
</evidence>
<evidence type="ECO:0000313" key="3">
    <source>
        <dbReference type="Proteomes" id="UP000324222"/>
    </source>
</evidence>
<proteinExistence type="predicted"/>
<accession>A0A5B7FK56</accession>
<feature type="region of interest" description="Disordered" evidence="1">
    <location>
        <begin position="1"/>
        <end position="70"/>
    </location>
</feature>
<gene>
    <name evidence="2" type="ORF">E2C01_039245</name>
</gene>
<dbReference type="EMBL" id="VSRR010006776">
    <property type="protein sequence ID" value="MPC45543.1"/>
    <property type="molecule type" value="Genomic_DNA"/>
</dbReference>
<protein>
    <submittedName>
        <fullName evidence="2">Uncharacterized protein</fullName>
    </submittedName>
</protein>
<reference evidence="2 3" key="1">
    <citation type="submission" date="2019-05" db="EMBL/GenBank/DDBJ databases">
        <title>Another draft genome of Portunus trituberculatus and its Hox gene families provides insights of decapod evolution.</title>
        <authorList>
            <person name="Jeong J.-H."/>
            <person name="Song I."/>
            <person name="Kim S."/>
            <person name="Choi T."/>
            <person name="Kim D."/>
            <person name="Ryu S."/>
            <person name="Kim W."/>
        </authorList>
    </citation>
    <scope>NUCLEOTIDE SEQUENCE [LARGE SCALE GENOMIC DNA]</scope>
    <source>
        <tissue evidence="2">Muscle</tissue>
    </source>
</reference>
<name>A0A5B7FK56_PORTR</name>
<dbReference type="Proteomes" id="UP000324222">
    <property type="component" value="Unassembled WGS sequence"/>
</dbReference>
<sequence>MNTGEYCPPEPPGTAGGTRNQPTLLFRSQLRPDTQKAHKVGKGRTEGACGEAGYPPPRHTAGSRIWPPDN</sequence>